<dbReference type="InterPro" id="IPR034641">
    <property type="entry name" value="RGL11"/>
</dbReference>
<reference evidence="3 4" key="1">
    <citation type="submission" date="2021-01" db="EMBL/GenBank/DDBJ databases">
        <title>Genomic Encyclopedia of Type Strains, Phase IV (KMG-IV): sequencing the most valuable type-strain genomes for metagenomic binning, comparative biology and taxonomic classification.</title>
        <authorList>
            <person name="Goeker M."/>
        </authorList>
    </citation>
    <scope>NUCLEOTIDE SEQUENCE [LARGE SCALE GENOMIC DNA]</scope>
    <source>
        <strain evidence="3 4">DSM 23711</strain>
    </source>
</reference>
<proteinExistence type="predicted"/>
<comment type="caution">
    <text evidence="3">The sequence shown here is derived from an EMBL/GenBank/DDBJ whole genome shotgun (WGS) entry which is preliminary data.</text>
</comment>
<dbReference type="InterPro" id="IPR008979">
    <property type="entry name" value="Galactose-bd-like_sf"/>
</dbReference>
<name>A0ABS2MYN8_9BACI</name>
<dbReference type="Proteomes" id="UP001296943">
    <property type="component" value="Unassembled WGS sequence"/>
</dbReference>
<organism evidence="3 4">
    <name type="scientific">Aquibacillus albus</name>
    <dbReference type="NCBI Taxonomy" id="1168171"/>
    <lineage>
        <taxon>Bacteria</taxon>
        <taxon>Bacillati</taxon>
        <taxon>Bacillota</taxon>
        <taxon>Bacilli</taxon>
        <taxon>Bacillales</taxon>
        <taxon>Bacillaceae</taxon>
        <taxon>Aquibacillus</taxon>
    </lineage>
</organism>
<dbReference type="SUPFAM" id="SSF69318">
    <property type="entry name" value="Integrin alpha N-terminal domain"/>
    <property type="match status" value="1"/>
</dbReference>
<dbReference type="InterPro" id="IPR049366">
    <property type="entry name" value="RGL11_C"/>
</dbReference>
<dbReference type="InterPro" id="IPR003961">
    <property type="entry name" value="FN3_dom"/>
</dbReference>
<dbReference type="Pfam" id="PF18370">
    <property type="entry name" value="RGI_lyase"/>
    <property type="match status" value="1"/>
</dbReference>
<evidence type="ECO:0000256" key="1">
    <source>
        <dbReference type="SAM" id="SignalP"/>
    </source>
</evidence>
<dbReference type="CDD" id="cd10318">
    <property type="entry name" value="RGL11"/>
    <property type="match status" value="1"/>
</dbReference>
<dbReference type="Pfam" id="PF21254">
    <property type="entry name" value="AGA-YXIM_GBD"/>
    <property type="match status" value="1"/>
</dbReference>
<dbReference type="SUPFAM" id="SSF49785">
    <property type="entry name" value="Galactose-binding domain-like"/>
    <property type="match status" value="1"/>
</dbReference>
<dbReference type="InterPro" id="IPR049033">
    <property type="entry name" value="AGA-YXIM_GBD"/>
</dbReference>
<dbReference type="InterPro" id="IPR013783">
    <property type="entry name" value="Ig-like_fold"/>
</dbReference>
<dbReference type="InterPro" id="IPR028994">
    <property type="entry name" value="Integrin_alpha_N"/>
</dbReference>
<feature type="signal peptide" evidence="1">
    <location>
        <begin position="1"/>
        <end position="25"/>
    </location>
</feature>
<evidence type="ECO:0000313" key="4">
    <source>
        <dbReference type="Proteomes" id="UP001296943"/>
    </source>
</evidence>
<dbReference type="CDD" id="cd00063">
    <property type="entry name" value="FN3"/>
    <property type="match status" value="2"/>
</dbReference>
<evidence type="ECO:0000259" key="2">
    <source>
        <dbReference type="PROSITE" id="PS50853"/>
    </source>
</evidence>
<dbReference type="Gene3D" id="2.60.120.430">
    <property type="entry name" value="Galactose-binding lectin"/>
    <property type="match status" value="1"/>
</dbReference>
<protein>
    <submittedName>
        <fullName evidence="3">Fibronectin type 3 domain-containing protein</fullName>
    </submittedName>
</protein>
<dbReference type="RefSeq" id="WP_338024242.1">
    <property type="nucleotide sequence ID" value="NZ_JAFBDR010000006.1"/>
</dbReference>
<dbReference type="InterPro" id="IPR036116">
    <property type="entry name" value="FN3_sf"/>
</dbReference>
<sequence>MSKNVSRFMIVLLFFSLFAHLPSNANQPVLATETETANSFLFDFGSGSSPVAEGYTQVTNATKYNSERGYGISKDEIAYRDRGNPDDMRRDFIIDGDFSFLVDVPNGEYYVNIIAGDDIAFNRTGIAIEGEDKGSISSGAGNYAEYTEVVAVNDGQLTIDLSENGRINGIEIAAMLKSPELYLENIETTPESSVTFSWDTVDGADRYYIYKKQRNSDDFVKMDSTETTKFTDEDVELGLSYSYAVSAVNSVGIESNKSPSLDVTVADESIQSPDVPSNLGLKSVTEDEVSLEWEATDNTVSYYIYRSSNKDGAFQKIATSENPNYTDDSIVTSKHFYYKVFSVNEGGLSEAPAPIKTPITVEKLRYMEKLDRGLVAVKTEEGIYVGWRMLGTDPDSISFDVIRDGEKINERPITSSTNFFDQDGKADSTYQVRVLSGDEPKLTEAVEVWNEKYLDIPLQKPEGGTINGEEFTYRANDASVADLDGDGQYEIVLQWDPSNSQDNSRPGFTGNTYIDAYELDGTHLWRIDLGVNIRSGAHYTQFLVYDFDGNGKAEVAFKTADGTIDGKGNVIGNADADYRNSSGYVLDGPEYLTIFNGETGEAIDTVNYEPPRGNVNDWGDGYGNRVDRFLAGVAYLDGENPSLVMARGYYTRTVLVAYDFQGGELVKRWKFDSDEPGNKSFAGQGFHSLSINDVDNDGKDEIVYGNAVMDDDGTAMYTTGLGHGDAMHVSDFDPNRPGMEVFTVQESSNAKFGISLRDAETGKNIWGVYTGQDTGRGLIADIDPRYPGAEAWAIDGAWNSQNGGIYTTTGEKISSSIPPANFAIWWDGDLLREALDHDWNQDKGVGVGTIGKWDYENNEMVNLLTAEGTYSNNYTKGNPSLQADILGDWREEVIWRTEDSSALRIYTTTEVTDHRIYTLMHDPEYRLGIAWQNIGYNQPPHTSYFLGHDMENAPIPTVYTGKMNTADVELTPHTLNLKSKGGKNSLQAKITLTSLAEVDTSNIRIKVNGQTIFATDANQQGKVLTAKFDRQQVNEAFKGINGDIEVEVIGYLKDGNAFLGRDSIRVIH</sequence>
<feature type="chain" id="PRO_5046424524" evidence="1">
    <location>
        <begin position="26"/>
        <end position="1068"/>
    </location>
</feature>
<dbReference type="SMART" id="SM00060">
    <property type="entry name" value="FN3"/>
    <property type="match status" value="2"/>
</dbReference>
<dbReference type="PANTHER" id="PTHR43118">
    <property type="entry name" value="RHAMNOGALACTURONAN LYASE (EUROFUNG)"/>
    <property type="match status" value="1"/>
</dbReference>
<dbReference type="SUPFAM" id="SSF49265">
    <property type="entry name" value="Fibronectin type III"/>
    <property type="match status" value="1"/>
</dbReference>
<dbReference type="InterPro" id="IPR041624">
    <property type="entry name" value="RGI_lyase"/>
</dbReference>
<dbReference type="Pfam" id="PF21348">
    <property type="entry name" value="RGL11_C"/>
    <property type="match status" value="1"/>
</dbReference>
<dbReference type="Gene3D" id="2.60.40.10">
    <property type="entry name" value="Immunoglobulins"/>
    <property type="match status" value="3"/>
</dbReference>
<feature type="domain" description="Fibronectin type-III" evidence="2">
    <location>
        <begin position="179"/>
        <end position="268"/>
    </location>
</feature>
<gene>
    <name evidence="3" type="ORF">JOC48_001494</name>
</gene>
<keyword evidence="4" id="KW-1185">Reference proteome</keyword>
<keyword evidence="1" id="KW-0732">Signal</keyword>
<dbReference type="PROSITE" id="PS50853">
    <property type="entry name" value="FN3"/>
    <property type="match status" value="2"/>
</dbReference>
<dbReference type="PANTHER" id="PTHR43118:SF1">
    <property type="entry name" value="RHAMNOGALACTURONAN LYASE (EUROFUNG)"/>
    <property type="match status" value="1"/>
</dbReference>
<feature type="domain" description="Fibronectin type-III" evidence="2">
    <location>
        <begin position="275"/>
        <end position="364"/>
    </location>
</feature>
<evidence type="ECO:0000313" key="3">
    <source>
        <dbReference type="EMBL" id="MBM7571014.1"/>
    </source>
</evidence>
<dbReference type="EMBL" id="JAFBDR010000006">
    <property type="protein sequence ID" value="MBM7571014.1"/>
    <property type="molecule type" value="Genomic_DNA"/>
</dbReference>
<accession>A0ABS2MYN8</accession>